<protein>
    <recommendedName>
        <fullName evidence="10">Rieske domain-containing protein</fullName>
    </recommendedName>
</protein>
<evidence type="ECO:0000256" key="9">
    <source>
        <dbReference type="ARBA" id="ARBA00023136"/>
    </source>
</evidence>
<keyword evidence="3" id="KW-0001">2Fe-2S</keyword>
<name>A0A1A9VEM0_GLOAU</name>
<dbReference type="Pfam" id="PF00355">
    <property type="entry name" value="Rieske"/>
    <property type="match status" value="1"/>
</dbReference>
<evidence type="ECO:0000256" key="3">
    <source>
        <dbReference type="ARBA" id="ARBA00022714"/>
    </source>
</evidence>
<dbReference type="AlphaFoldDB" id="A0A1A9VEM0"/>
<keyword evidence="4" id="KW-0479">Metal-binding</keyword>
<keyword evidence="9" id="KW-0472">Membrane</keyword>
<comment type="subcellular location">
    <subcellularLocation>
        <location evidence="1">Membrane</location>
    </subcellularLocation>
</comment>
<proteinExistence type="predicted"/>
<feature type="domain" description="Rieske" evidence="10">
    <location>
        <begin position="295"/>
        <end position="381"/>
    </location>
</feature>
<sequence>MFGDELEGLLSKVTYKKMNEGLPPVDHSVEESYRTLPTGVRRWAADGSKFDAVLPVAVDNELKLAPIVALHSDYGSIYGPVKKERAFRISALFLKTITGVINRGCEYLLLAEGSPDLRKDGFLGIYFNQRIRTDRCGSSTSHVILLASRVNLYANWINHLKGLLQKNDKKVRYSRLSPFFIFYGDGSKKKVLDLLYLDVKNTETLKVLPGIKQLDANEFDGSMGIEVKNAESIFSLTSSDVGVNSYPFLVLESAFGAHANFQFQSHLRRDAINRIRKLRKIDVKDLPPPYPNGWYGILESSDLKVGEVKSIFALGEQLVAYRTREKIVYVLDAYCPHMGANLGIGGRVVDDQFECPFHQWRFRGSDGKCLNIRYAAAGGEF</sequence>
<evidence type="ECO:0000259" key="10">
    <source>
        <dbReference type="PROSITE" id="PS51296"/>
    </source>
</evidence>
<dbReference type="STRING" id="7395.A0A1A9VEM0"/>
<dbReference type="PANTHER" id="PTHR21266">
    <property type="entry name" value="IRON-SULFUR DOMAIN CONTAINING PROTEIN"/>
    <property type="match status" value="1"/>
</dbReference>
<evidence type="ECO:0000256" key="6">
    <source>
        <dbReference type="ARBA" id="ARBA00023002"/>
    </source>
</evidence>
<dbReference type="GO" id="GO:0016491">
    <property type="term" value="F:oxidoreductase activity"/>
    <property type="evidence" value="ECO:0007669"/>
    <property type="project" value="UniProtKB-KW"/>
</dbReference>
<dbReference type="PROSITE" id="PS51296">
    <property type="entry name" value="RIESKE"/>
    <property type="match status" value="1"/>
</dbReference>
<keyword evidence="5" id="KW-1133">Transmembrane helix</keyword>
<evidence type="ECO:0000256" key="2">
    <source>
        <dbReference type="ARBA" id="ARBA00022692"/>
    </source>
</evidence>
<dbReference type="SUPFAM" id="SSF50022">
    <property type="entry name" value="ISP domain"/>
    <property type="match status" value="1"/>
</dbReference>
<dbReference type="GO" id="GO:0016020">
    <property type="term" value="C:membrane"/>
    <property type="evidence" value="ECO:0007669"/>
    <property type="project" value="UniProtKB-SubCell"/>
</dbReference>
<keyword evidence="7" id="KW-0408">Iron</keyword>
<organism evidence="11 12">
    <name type="scientific">Glossina austeni</name>
    <name type="common">Savannah tsetse fly</name>
    <dbReference type="NCBI Taxonomy" id="7395"/>
    <lineage>
        <taxon>Eukaryota</taxon>
        <taxon>Metazoa</taxon>
        <taxon>Ecdysozoa</taxon>
        <taxon>Arthropoda</taxon>
        <taxon>Hexapoda</taxon>
        <taxon>Insecta</taxon>
        <taxon>Pterygota</taxon>
        <taxon>Neoptera</taxon>
        <taxon>Endopterygota</taxon>
        <taxon>Diptera</taxon>
        <taxon>Brachycera</taxon>
        <taxon>Muscomorpha</taxon>
        <taxon>Hippoboscoidea</taxon>
        <taxon>Glossinidae</taxon>
        <taxon>Glossina</taxon>
    </lineage>
</organism>
<keyword evidence="2" id="KW-0812">Transmembrane</keyword>
<dbReference type="GO" id="GO:0046872">
    <property type="term" value="F:metal ion binding"/>
    <property type="evidence" value="ECO:0007669"/>
    <property type="project" value="UniProtKB-KW"/>
</dbReference>
<evidence type="ECO:0000313" key="11">
    <source>
        <dbReference type="EnsemblMetazoa" id="GAUT034902-PA"/>
    </source>
</evidence>
<dbReference type="VEuPathDB" id="VectorBase:GAUT034902"/>
<evidence type="ECO:0000256" key="7">
    <source>
        <dbReference type="ARBA" id="ARBA00023004"/>
    </source>
</evidence>
<accession>A0A1A9VEM0</accession>
<evidence type="ECO:0000256" key="4">
    <source>
        <dbReference type="ARBA" id="ARBA00022723"/>
    </source>
</evidence>
<dbReference type="InterPro" id="IPR036922">
    <property type="entry name" value="Rieske_2Fe-2S_sf"/>
</dbReference>
<dbReference type="GO" id="GO:0005737">
    <property type="term" value="C:cytoplasm"/>
    <property type="evidence" value="ECO:0007669"/>
    <property type="project" value="TreeGrafter"/>
</dbReference>
<evidence type="ECO:0000256" key="5">
    <source>
        <dbReference type="ARBA" id="ARBA00022989"/>
    </source>
</evidence>
<dbReference type="Proteomes" id="UP000078200">
    <property type="component" value="Unassembled WGS sequence"/>
</dbReference>
<reference evidence="11" key="1">
    <citation type="submission" date="2020-05" db="UniProtKB">
        <authorList>
            <consortium name="EnsemblMetazoa"/>
        </authorList>
    </citation>
    <scope>IDENTIFICATION</scope>
    <source>
        <strain evidence="11">TTRI</strain>
    </source>
</reference>
<dbReference type="EnsemblMetazoa" id="GAUT034902-RA">
    <property type="protein sequence ID" value="GAUT034902-PA"/>
    <property type="gene ID" value="GAUT034902"/>
</dbReference>
<dbReference type="GO" id="GO:0051537">
    <property type="term" value="F:2 iron, 2 sulfur cluster binding"/>
    <property type="evidence" value="ECO:0007669"/>
    <property type="project" value="UniProtKB-KW"/>
</dbReference>
<evidence type="ECO:0000313" key="12">
    <source>
        <dbReference type="Proteomes" id="UP000078200"/>
    </source>
</evidence>
<keyword evidence="6" id="KW-0560">Oxidoreductase</keyword>
<dbReference type="PANTHER" id="PTHR21266:SF32">
    <property type="entry name" value="CHOLESTEROL 7-DESATURASE NVD"/>
    <property type="match status" value="1"/>
</dbReference>
<dbReference type="InterPro" id="IPR050584">
    <property type="entry name" value="Cholesterol_7-desaturase"/>
</dbReference>
<keyword evidence="8" id="KW-0411">Iron-sulfur</keyword>
<evidence type="ECO:0000256" key="8">
    <source>
        <dbReference type="ARBA" id="ARBA00023014"/>
    </source>
</evidence>
<dbReference type="Gene3D" id="2.102.10.10">
    <property type="entry name" value="Rieske [2Fe-2S] iron-sulphur domain"/>
    <property type="match status" value="1"/>
</dbReference>
<keyword evidence="12" id="KW-1185">Reference proteome</keyword>
<dbReference type="InterPro" id="IPR017941">
    <property type="entry name" value="Rieske_2Fe-2S"/>
</dbReference>
<evidence type="ECO:0000256" key="1">
    <source>
        <dbReference type="ARBA" id="ARBA00004370"/>
    </source>
</evidence>